<feature type="domain" description="Aminoacyl-tRNA synthetase class II (D/K/N)" evidence="7">
    <location>
        <begin position="98"/>
        <end position="165"/>
    </location>
</feature>
<evidence type="ECO:0000313" key="8">
    <source>
        <dbReference type="EMBL" id="PNH03491.1"/>
    </source>
</evidence>
<name>A0A2J7ZT93_9CHLO</name>
<reference evidence="8 9" key="1">
    <citation type="journal article" date="2017" name="Mol. Biol. Evol.">
        <title>The 4-celled Tetrabaena socialis nuclear genome reveals the essential components for genetic control of cell number at the origin of multicellularity in the volvocine lineage.</title>
        <authorList>
            <person name="Featherston J."/>
            <person name="Arakaki Y."/>
            <person name="Hanschen E.R."/>
            <person name="Ferris P.J."/>
            <person name="Michod R.E."/>
            <person name="Olson B.J.S.C."/>
            <person name="Nozaki H."/>
            <person name="Durand P.M."/>
        </authorList>
    </citation>
    <scope>NUCLEOTIDE SEQUENCE [LARGE SCALE GENOMIC DNA]</scope>
    <source>
        <strain evidence="8 9">NIES-571</strain>
    </source>
</reference>
<dbReference type="InterPro" id="IPR004364">
    <property type="entry name" value="Aa-tRNA-synt_II"/>
</dbReference>
<dbReference type="GO" id="GO:0005524">
    <property type="term" value="F:ATP binding"/>
    <property type="evidence" value="ECO:0007669"/>
    <property type="project" value="UniProtKB-KW"/>
</dbReference>
<keyword evidence="1 8" id="KW-0436">Ligase</keyword>
<keyword evidence="2" id="KW-0547">Nucleotide-binding</keyword>
<keyword evidence="6" id="KW-0175">Coiled coil</keyword>
<protein>
    <submittedName>
        <fullName evidence="8">Asparagine--tRNA ligase</fullName>
    </submittedName>
</protein>
<evidence type="ECO:0000256" key="6">
    <source>
        <dbReference type="SAM" id="Coils"/>
    </source>
</evidence>
<dbReference type="AlphaFoldDB" id="A0A2J7ZT93"/>
<gene>
    <name evidence="8" type="ORF">TSOC_010461</name>
</gene>
<dbReference type="SUPFAM" id="SSF55681">
    <property type="entry name" value="Class II aaRS and biotin synthetases"/>
    <property type="match status" value="1"/>
</dbReference>
<dbReference type="InterPro" id="IPR045864">
    <property type="entry name" value="aa-tRNA-synth_II/BPL/LPL"/>
</dbReference>
<dbReference type="GO" id="GO:0005739">
    <property type="term" value="C:mitochondrion"/>
    <property type="evidence" value="ECO:0007669"/>
    <property type="project" value="TreeGrafter"/>
</dbReference>
<keyword evidence="9" id="KW-1185">Reference proteome</keyword>
<evidence type="ECO:0000256" key="1">
    <source>
        <dbReference type="ARBA" id="ARBA00022598"/>
    </source>
</evidence>
<dbReference type="Proteomes" id="UP000236333">
    <property type="component" value="Unassembled WGS sequence"/>
</dbReference>
<dbReference type="PANTHER" id="PTHR22594">
    <property type="entry name" value="ASPARTYL/LYSYL-TRNA SYNTHETASE"/>
    <property type="match status" value="1"/>
</dbReference>
<accession>A0A2J7ZT93</accession>
<dbReference type="GO" id="GO:0006421">
    <property type="term" value="P:asparaginyl-tRNA aminoacylation"/>
    <property type="evidence" value="ECO:0007669"/>
    <property type="project" value="TreeGrafter"/>
</dbReference>
<evidence type="ECO:0000256" key="2">
    <source>
        <dbReference type="ARBA" id="ARBA00022741"/>
    </source>
</evidence>
<dbReference type="GO" id="GO:0004816">
    <property type="term" value="F:asparagine-tRNA ligase activity"/>
    <property type="evidence" value="ECO:0007669"/>
    <property type="project" value="TreeGrafter"/>
</dbReference>
<feature type="coiled-coil region" evidence="6">
    <location>
        <begin position="7"/>
        <end position="34"/>
    </location>
</feature>
<evidence type="ECO:0000259" key="7">
    <source>
        <dbReference type="Pfam" id="PF00152"/>
    </source>
</evidence>
<evidence type="ECO:0000256" key="3">
    <source>
        <dbReference type="ARBA" id="ARBA00022840"/>
    </source>
</evidence>
<evidence type="ECO:0000256" key="5">
    <source>
        <dbReference type="ARBA" id="ARBA00023146"/>
    </source>
</evidence>
<dbReference type="Pfam" id="PF00152">
    <property type="entry name" value="tRNA-synt_2"/>
    <property type="match status" value="1"/>
</dbReference>
<sequence>MADSATSSGVAAEVESLRAQIANLEATLKSKEKELATVYPYSRSFGKTSVNTILGAEDGGRKLVGQTLRVGGWVKTGRDAGAGAFCFLEVNDGSMFDSLQREDRLDVLERRLGEAGMDPVAYEGYMDLRRYGTVPHAGFGLGFERLILFATGLDNIREVIPFPRWPGNAAF</sequence>
<dbReference type="OrthoDB" id="1931232at2759"/>
<dbReference type="Gene3D" id="3.30.930.10">
    <property type="entry name" value="Bira Bifunctional Protein, Domain 2"/>
    <property type="match status" value="1"/>
</dbReference>
<evidence type="ECO:0000256" key="4">
    <source>
        <dbReference type="ARBA" id="ARBA00022917"/>
    </source>
</evidence>
<dbReference type="EMBL" id="PGGS01000497">
    <property type="protein sequence ID" value="PNH03491.1"/>
    <property type="molecule type" value="Genomic_DNA"/>
</dbReference>
<comment type="caution">
    <text evidence="8">The sequence shown here is derived from an EMBL/GenBank/DDBJ whole genome shotgun (WGS) entry which is preliminary data.</text>
</comment>
<organism evidence="8 9">
    <name type="scientific">Tetrabaena socialis</name>
    <dbReference type="NCBI Taxonomy" id="47790"/>
    <lineage>
        <taxon>Eukaryota</taxon>
        <taxon>Viridiplantae</taxon>
        <taxon>Chlorophyta</taxon>
        <taxon>core chlorophytes</taxon>
        <taxon>Chlorophyceae</taxon>
        <taxon>CS clade</taxon>
        <taxon>Chlamydomonadales</taxon>
        <taxon>Tetrabaenaceae</taxon>
        <taxon>Tetrabaena</taxon>
    </lineage>
</organism>
<evidence type="ECO:0000313" key="9">
    <source>
        <dbReference type="Proteomes" id="UP000236333"/>
    </source>
</evidence>
<keyword evidence="4" id="KW-0648">Protein biosynthesis</keyword>
<dbReference type="PANTHER" id="PTHR22594:SF34">
    <property type="entry name" value="ASPARAGINE--TRNA LIGASE, MITOCHONDRIAL-RELATED"/>
    <property type="match status" value="1"/>
</dbReference>
<proteinExistence type="predicted"/>
<keyword evidence="3" id="KW-0067">ATP-binding</keyword>
<keyword evidence="5" id="KW-0030">Aminoacyl-tRNA synthetase</keyword>